<sequence>MKKLVTLLSLCEQSTAAITRQLPTMTSTLMNASTASETRLVGSVHWTDASRLAHSVSFIALGFAAAGAGAAGAGRAAGVLVSAPVVTTAPESSAVAAGTGVVCVGRWPLR</sequence>
<dbReference type="EMBL" id="GGFL01013492">
    <property type="protein sequence ID" value="MBW77670.1"/>
    <property type="molecule type" value="Transcribed_RNA"/>
</dbReference>
<proteinExistence type="predicted"/>
<name>A0A2M4DJD3_ANODA</name>
<organism evidence="1">
    <name type="scientific">Anopheles darlingi</name>
    <name type="common">Mosquito</name>
    <dbReference type="NCBI Taxonomy" id="43151"/>
    <lineage>
        <taxon>Eukaryota</taxon>
        <taxon>Metazoa</taxon>
        <taxon>Ecdysozoa</taxon>
        <taxon>Arthropoda</taxon>
        <taxon>Hexapoda</taxon>
        <taxon>Insecta</taxon>
        <taxon>Pterygota</taxon>
        <taxon>Neoptera</taxon>
        <taxon>Endopterygota</taxon>
        <taxon>Diptera</taxon>
        <taxon>Nematocera</taxon>
        <taxon>Culicoidea</taxon>
        <taxon>Culicidae</taxon>
        <taxon>Anophelinae</taxon>
        <taxon>Anopheles</taxon>
    </lineage>
</organism>
<evidence type="ECO:0000313" key="1">
    <source>
        <dbReference type="EMBL" id="MBW77670.1"/>
    </source>
</evidence>
<reference evidence="1" key="1">
    <citation type="submission" date="2018-01" db="EMBL/GenBank/DDBJ databases">
        <title>An insight into the sialome of Amazonian anophelines.</title>
        <authorList>
            <person name="Ribeiro J.M."/>
            <person name="Scarpassa V."/>
            <person name="Calvo E."/>
        </authorList>
    </citation>
    <scope>NUCLEOTIDE SEQUENCE</scope>
</reference>
<protein>
    <submittedName>
        <fullName evidence="1">Putative secreted protein</fullName>
    </submittedName>
</protein>
<dbReference type="AlphaFoldDB" id="A0A2M4DJD3"/>
<accession>A0A2M4DJD3</accession>